<accession>A0A2A9MD47</accession>
<evidence type="ECO:0000313" key="2">
    <source>
        <dbReference type="EMBL" id="PFH35915.1"/>
    </source>
</evidence>
<dbReference type="OrthoDB" id="329818at2759"/>
<dbReference type="Proteomes" id="UP000224006">
    <property type="component" value="Chromosome IV"/>
</dbReference>
<dbReference type="RefSeq" id="XP_029219924.1">
    <property type="nucleotide sequence ID" value="XM_029364001.1"/>
</dbReference>
<feature type="region of interest" description="Disordered" evidence="1">
    <location>
        <begin position="1"/>
        <end position="21"/>
    </location>
</feature>
<protein>
    <submittedName>
        <fullName evidence="2">Uncharacterized protein</fullName>
    </submittedName>
</protein>
<gene>
    <name evidence="2" type="ORF">BESB_055660</name>
</gene>
<comment type="caution">
    <text evidence="2">The sequence shown here is derived from an EMBL/GenBank/DDBJ whole genome shotgun (WGS) entry which is preliminary data.</text>
</comment>
<evidence type="ECO:0000256" key="1">
    <source>
        <dbReference type="SAM" id="MobiDB-lite"/>
    </source>
</evidence>
<name>A0A2A9MD47_BESBE</name>
<dbReference type="EMBL" id="NWUJ01000004">
    <property type="protein sequence ID" value="PFH35915.1"/>
    <property type="molecule type" value="Genomic_DNA"/>
</dbReference>
<evidence type="ECO:0000313" key="3">
    <source>
        <dbReference type="Proteomes" id="UP000224006"/>
    </source>
</evidence>
<dbReference type="GeneID" id="40310495"/>
<keyword evidence="3" id="KW-1185">Reference proteome</keyword>
<feature type="compositionally biased region" description="Basic and acidic residues" evidence="1">
    <location>
        <begin position="87"/>
        <end position="100"/>
    </location>
</feature>
<proteinExistence type="predicted"/>
<dbReference type="VEuPathDB" id="ToxoDB:BESB_055660"/>
<reference evidence="2 3" key="1">
    <citation type="submission" date="2017-09" db="EMBL/GenBank/DDBJ databases">
        <title>Genome sequencing of Besnoitia besnoiti strain Bb-Ger1.</title>
        <authorList>
            <person name="Schares G."/>
            <person name="Venepally P."/>
            <person name="Lorenzi H.A."/>
        </authorList>
    </citation>
    <scope>NUCLEOTIDE SEQUENCE [LARGE SCALE GENOMIC DNA]</scope>
    <source>
        <strain evidence="2 3">Bb-Ger1</strain>
    </source>
</reference>
<feature type="region of interest" description="Disordered" evidence="1">
    <location>
        <begin position="74"/>
        <end position="100"/>
    </location>
</feature>
<organism evidence="2 3">
    <name type="scientific">Besnoitia besnoiti</name>
    <name type="common">Apicomplexan protozoan</name>
    <dbReference type="NCBI Taxonomy" id="94643"/>
    <lineage>
        <taxon>Eukaryota</taxon>
        <taxon>Sar</taxon>
        <taxon>Alveolata</taxon>
        <taxon>Apicomplexa</taxon>
        <taxon>Conoidasida</taxon>
        <taxon>Coccidia</taxon>
        <taxon>Eucoccidiorida</taxon>
        <taxon>Eimeriorina</taxon>
        <taxon>Sarcocystidae</taxon>
        <taxon>Besnoitia</taxon>
    </lineage>
</organism>
<dbReference type="KEGG" id="bbes:BESB_055660"/>
<sequence>MDVLPNDFGPAEVNPLEPTAPEVIPASSFQGPVPLGNSIEQLLREPARFGSSEFYTKQKMVTYLNRYRAQKLHTEEVEDEAATTARSRQEEKNAPGATDGEKCRDCISFVAGRRC</sequence>
<dbReference type="AlphaFoldDB" id="A0A2A9MD47"/>